<organism evidence="1 2">
    <name type="scientific">Syphacia muris</name>
    <dbReference type="NCBI Taxonomy" id="451379"/>
    <lineage>
        <taxon>Eukaryota</taxon>
        <taxon>Metazoa</taxon>
        <taxon>Ecdysozoa</taxon>
        <taxon>Nematoda</taxon>
        <taxon>Chromadorea</taxon>
        <taxon>Rhabditida</taxon>
        <taxon>Spirurina</taxon>
        <taxon>Oxyuridomorpha</taxon>
        <taxon>Oxyuroidea</taxon>
        <taxon>Oxyuridae</taxon>
        <taxon>Syphacia</taxon>
    </lineage>
</organism>
<sequence>MERGATATSIEDWQIDPIKNAIYRATDMKYAMFDKLNPSINRVGRITLPKRGLVLTRRNIETVDPFKNCYFSPVQCVFYEDRKK</sequence>
<evidence type="ECO:0000313" key="2">
    <source>
        <dbReference type="WBParaSite" id="SMUV_0000654901-mRNA-1"/>
    </source>
</evidence>
<protein>
    <submittedName>
        <fullName evidence="2">LysM domain-containing protein</fullName>
    </submittedName>
</protein>
<reference evidence="2" key="1">
    <citation type="submission" date="2017-02" db="UniProtKB">
        <authorList>
            <consortium name="WormBaseParasite"/>
        </authorList>
    </citation>
    <scope>IDENTIFICATION</scope>
</reference>
<proteinExistence type="predicted"/>
<accession>A0A0N5APH3</accession>
<dbReference type="WBParaSite" id="SMUV_0000654901-mRNA-1">
    <property type="protein sequence ID" value="SMUV_0000654901-mRNA-1"/>
    <property type="gene ID" value="SMUV_0000654901"/>
</dbReference>
<evidence type="ECO:0000313" key="1">
    <source>
        <dbReference type="Proteomes" id="UP000046393"/>
    </source>
</evidence>
<dbReference type="Proteomes" id="UP000046393">
    <property type="component" value="Unplaced"/>
</dbReference>
<dbReference type="AlphaFoldDB" id="A0A0N5APH3"/>
<name>A0A0N5APH3_9BILA</name>
<keyword evidence="1" id="KW-1185">Reference proteome</keyword>